<reference evidence="2 3" key="1">
    <citation type="journal article" date="2023" name="G3 (Bethesda)">
        <title>A chromosome-level genome assembly of Zasmidium syzygii isolated from banana leaves.</title>
        <authorList>
            <person name="van Westerhoven A.C."/>
            <person name="Mehrabi R."/>
            <person name="Talebi R."/>
            <person name="Steentjes M.B.F."/>
            <person name="Corcolon B."/>
            <person name="Chong P.A."/>
            <person name="Kema G.H.J."/>
            <person name="Seidl M.F."/>
        </authorList>
    </citation>
    <scope>NUCLEOTIDE SEQUENCE [LARGE SCALE GENOMIC DNA]</scope>
    <source>
        <strain evidence="2 3">P124</strain>
    </source>
</reference>
<dbReference type="InterPro" id="IPR052895">
    <property type="entry name" value="HetReg/Transcr_Mod"/>
</dbReference>
<feature type="domain" description="Heterokaryon incompatibility" evidence="1">
    <location>
        <begin position="72"/>
        <end position="182"/>
    </location>
</feature>
<dbReference type="InterPro" id="IPR010730">
    <property type="entry name" value="HET"/>
</dbReference>
<dbReference type="PANTHER" id="PTHR24148">
    <property type="entry name" value="ANKYRIN REPEAT DOMAIN-CONTAINING PROTEIN 39 HOMOLOG-RELATED"/>
    <property type="match status" value="1"/>
</dbReference>
<dbReference type="Proteomes" id="UP001305779">
    <property type="component" value="Unassembled WGS sequence"/>
</dbReference>
<keyword evidence="3" id="KW-1185">Reference proteome</keyword>
<dbReference type="EMBL" id="JAXOVC010000012">
    <property type="protein sequence ID" value="KAK4495515.1"/>
    <property type="molecule type" value="Genomic_DNA"/>
</dbReference>
<proteinExistence type="predicted"/>
<dbReference type="Pfam" id="PF06985">
    <property type="entry name" value="HET"/>
    <property type="match status" value="1"/>
</dbReference>
<evidence type="ECO:0000313" key="3">
    <source>
        <dbReference type="Proteomes" id="UP001305779"/>
    </source>
</evidence>
<sequence length="247" mass="28202">MAWAGRSVESTLKKWVEKHPVFETPHHSYQYKPLQGDGKETVRLMILFPATAPSDPLVCYLIERSFADFGHEALSYAWGDTTENRPIYSAVPGKEEYGTLNITGNLDEALRALRKTHGVRSMWVDAVCIDQQNPHEKLQQISLMAQIFSRASQTVIWLGECDGHIDRLFKTYQRHHYLKKVSPDAADKYISKYSDDSIGERADQNVMHLLTGGQRRTQSLCKRTKLFDLVPGFIDYVRVPTCQILSL</sequence>
<gene>
    <name evidence="2" type="ORF">PRZ48_013847</name>
</gene>
<comment type="caution">
    <text evidence="2">The sequence shown here is derived from an EMBL/GenBank/DDBJ whole genome shotgun (WGS) entry which is preliminary data.</text>
</comment>
<name>A0ABR0E286_ZASCE</name>
<accession>A0ABR0E286</accession>
<dbReference type="PANTHER" id="PTHR24148:SF64">
    <property type="entry name" value="HETEROKARYON INCOMPATIBILITY DOMAIN-CONTAINING PROTEIN"/>
    <property type="match status" value="1"/>
</dbReference>
<protein>
    <recommendedName>
        <fullName evidence="1">Heterokaryon incompatibility domain-containing protein</fullName>
    </recommendedName>
</protein>
<evidence type="ECO:0000313" key="2">
    <source>
        <dbReference type="EMBL" id="KAK4495515.1"/>
    </source>
</evidence>
<organism evidence="2 3">
    <name type="scientific">Zasmidium cellare</name>
    <name type="common">Wine cellar mold</name>
    <name type="synonym">Racodium cellare</name>
    <dbReference type="NCBI Taxonomy" id="395010"/>
    <lineage>
        <taxon>Eukaryota</taxon>
        <taxon>Fungi</taxon>
        <taxon>Dikarya</taxon>
        <taxon>Ascomycota</taxon>
        <taxon>Pezizomycotina</taxon>
        <taxon>Dothideomycetes</taxon>
        <taxon>Dothideomycetidae</taxon>
        <taxon>Mycosphaerellales</taxon>
        <taxon>Mycosphaerellaceae</taxon>
        <taxon>Zasmidium</taxon>
    </lineage>
</organism>
<evidence type="ECO:0000259" key="1">
    <source>
        <dbReference type="Pfam" id="PF06985"/>
    </source>
</evidence>